<dbReference type="PROSITE" id="PS50862">
    <property type="entry name" value="AA_TRNA_LIGASE_II"/>
    <property type="match status" value="1"/>
</dbReference>
<comment type="function">
    <text evidence="10">Catalyzes the attachment of proline to tRNA(Pro) in a two-step reaction: proline is first activated by ATP to form Pro-AMP and then transferred to the acceptor end of tRNA(Pro).</text>
</comment>
<dbReference type="NCBIfam" id="NF008979">
    <property type="entry name" value="PRK12325.1"/>
    <property type="match status" value="1"/>
</dbReference>
<sequence>MRLSRYFLPILKEAPSDAQIVSHQLMLRAGMIKQEAAGIYAWLPLGLRVLRKIENIVREEQVKAGAVELLMPTLQLADLWRESGRYDAYGPEMLRITDRHERELLYGPTNEEMVTDIFRGFVKSYKSLPLNLFHIQWKFRDERRPRFGVMRGREFLMKDAYSFDIDEASARIAYKRMFAAYLNTFARLGLKAVPMRADTGPIGGDLSHEFIVLAETGESEVFCDRKLVEMAPPGHDLSVEQLEGVFTERTALYAATEEMHDAAQFETQTAEGDRLSARGIEVGHIFYFGTKYSAAMKANVQGPNGKDAPVHMGSYGVGVSRLLGAIIEASHDAGGIIWPDAVAPFDVVVINLRASDEAVSAACEEAVAKLEAAGKDVLYDDTDERPGGKFATADLIGVPWQLTIGPKGLAEGVVELKRRATGEKQSLSLDAALELLTK</sequence>
<dbReference type="FunFam" id="3.30.930.10:FF:000042">
    <property type="entry name" value="probable proline--tRNA ligase, mitochondrial"/>
    <property type="match status" value="1"/>
</dbReference>
<keyword evidence="3 10" id="KW-0963">Cytoplasm</keyword>
<dbReference type="InterPro" id="IPR023716">
    <property type="entry name" value="Prolyl-tRNA_ligase_IIa_type2"/>
</dbReference>
<dbReference type="GO" id="GO:0006433">
    <property type="term" value="P:prolyl-tRNA aminoacylation"/>
    <property type="evidence" value="ECO:0007669"/>
    <property type="project" value="UniProtKB-UniRule"/>
</dbReference>
<dbReference type="InterPro" id="IPR044140">
    <property type="entry name" value="ProRS_anticodon_short"/>
</dbReference>
<protein>
    <recommendedName>
        <fullName evidence="10">Proline--tRNA ligase</fullName>
        <ecNumber evidence="10">6.1.1.15</ecNumber>
    </recommendedName>
    <alternativeName>
        <fullName evidence="10">Prolyl-tRNA synthetase</fullName>
        <shortName evidence="10">ProRS</shortName>
    </alternativeName>
</protein>
<dbReference type="Gene3D" id="3.30.930.10">
    <property type="entry name" value="Bira Bifunctional Protein, Domain 2"/>
    <property type="match status" value="1"/>
</dbReference>
<dbReference type="InterPro" id="IPR004154">
    <property type="entry name" value="Anticodon-bd"/>
</dbReference>
<evidence type="ECO:0000256" key="8">
    <source>
        <dbReference type="ARBA" id="ARBA00023146"/>
    </source>
</evidence>
<dbReference type="PANTHER" id="PTHR42753:SF2">
    <property type="entry name" value="PROLINE--TRNA LIGASE"/>
    <property type="match status" value="1"/>
</dbReference>
<evidence type="ECO:0000256" key="9">
    <source>
        <dbReference type="ARBA" id="ARBA00047671"/>
    </source>
</evidence>
<dbReference type="InterPro" id="IPR006195">
    <property type="entry name" value="aa-tRNA-synth_II"/>
</dbReference>
<name>A0A172Y421_9CAUL</name>
<dbReference type="InterPro" id="IPR002314">
    <property type="entry name" value="aa-tRNA-synt_IIb"/>
</dbReference>
<evidence type="ECO:0000256" key="4">
    <source>
        <dbReference type="ARBA" id="ARBA00022598"/>
    </source>
</evidence>
<comment type="similarity">
    <text evidence="10">Belongs to the class-II aminoacyl-tRNA synthetase family. ProS type 2 subfamily.</text>
</comment>
<evidence type="ECO:0000256" key="7">
    <source>
        <dbReference type="ARBA" id="ARBA00022917"/>
    </source>
</evidence>
<dbReference type="CDD" id="cd00861">
    <property type="entry name" value="ProRS_anticodon_short"/>
    <property type="match status" value="1"/>
</dbReference>
<evidence type="ECO:0000259" key="11">
    <source>
        <dbReference type="PROSITE" id="PS50862"/>
    </source>
</evidence>
<dbReference type="SUPFAM" id="SSF55681">
    <property type="entry name" value="Class II aaRS and biotin synthetases"/>
    <property type="match status" value="1"/>
</dbReference>
<comment type="catalytic activity">
    <reaction evidence="9 10">
        <text>tRNA(Pro) + L-proline + ATP = L-prolyl-tRNA(Pro) + AMP + diphosphate</text>
        <dbReference type="Rhea" id="RHEA:14305"/>
        <dbReference type="Rhea" id="RHEA-COMP:9700"/>
        <dbReference type="Rhea" id="RHEA-COMP:9702"/>
        <dbReference type="ChEBI" id="CHEBI:30616"/>
        <dbReference type="ChEBI" id="CHEBI:33019"/>
        <dbReference type="ChEBI" id="CHEBI:60039"/>
        <dbReference type="ChEBI" id="CHEBI:78442"/>
        <dbReference type="ChEBI" id="CHEBI:78532"/>
        <dbReference type="ChEBI" id="CHEBI:456215"/>
        <dbReference type="EC" id="6.1.1.15"/>
    </reaction>
</comment>
<proteinExistence type="inferred from homology"/>
<dbReference type="AlphaFoldDB" id="A0A172Y421"/>
<dbReference type="GO" id="GO:0005829">
    <property type="term" value="C:cytosol"/>
    <property type="evidence" value="ECO:0007669"/>
    <property type="project" value="TreeGrafter"/>
</dbReference>
<keyword evidence="6 10" id="KW-0067">ATP-binding</keyword>
<dbReference type="FunFam" id="3.40.50.800:FF:000032">
    <property type="entry name" value="Proline--tRNA ligase"/>
    <property type="match status" value="1"/>
</dbReference>
<dbReference type="NCBIfam" id="TIGR00409">
    <property type="entry name" value="proS_fam_II"/>
    <property type="match status" value="1"/>
</dbReference>
<dbReference type="EC" id="6.1.1.15" evidence="10"/>
<dbReference type="CDD" id="cd00779">
    <property type="entry name" value="ProRS_core_prok"/>
    <property type="match status" value="1"/>
</dbReference>
<gene>
    <name evidence="10" type="primary">proS</name>
    <name evidence="12" type="ORF">DA69_03875</name>
</gene>
<feature type="domain" description="Aminoacyl-transfer RNA synthetases class-II family profile" evidence="11">
    <location>
        <begin position="38"/>
        <end position="339"/>
    </location>
</feature>
<dbReference type="Gene3D" id="3.40.50.800">
    <property type="entry name" value="Anticodon-binding domain"/>
    <property type="match status" value="1"/>
</dbReference>
<dbReference type="Pfam" id="PF03129">
    <property type="entry name" value="HGTP_anticodon"/>
    <property type="match status" value="1"/>
</dbReference>
<dbReference type="InterPro" id="IPR033730">
    <property type="entry name" value="ProRS_core_prok"/>
</dbReference>
<dbReference type="InterPro" id="IPR050062">
    <property type="entry name" value="Pro-tRNA_synthetase"/>
</dbReference>
<keyword evidence="8 10" id="KW-0030">Aminoacyl-tRNA synthetase</keyword>
<dbReference type="Pfam" id="PF00587">
    <property type="entry name" value="tRNA-synt_2b"/>
    <property type="match status" value="1"/>
</dbReference>
<comment type="subcellular location">
    <subcellularLocation>
        <location evidence="1 10">Cytoplasm</location>
    </subcellularLocation>
</comment>
<dbReference type="InterPro" id="IPR002316">
    <property type="entry name" value="Pro-tRNA-ligase_IIa"/>
</dbReference>
<reference evidence="12 13" key="1">
    <citation type="journal article" date="2014" name="Genome Announc.">
        <title>Genome Sequence of a Promising Hydrogen-Producing Facultative Anaerobic Bacterium, Brevundimonas naejangsanensis Strain B1.</title>
        <authorList>
            <person name="Su H."/>
            <person name="Zhang T."/>
            <person name="Bao M."/>
            <person name="Jiang Y."/>
            <person name="Wang Y."/>
            <person name="Tan T."/>
        </authorList>
    </citation>
    <scope>NUCLEOTIDE SEQUENCE [LARGE SCALE GENOMIC DNA]</scope>
    <source>
        <strain evidence="12 13">B1</strain>
    </source>
</reference>
<dbReference type="eggNOG" id="COG0442">
    <property type="taxonomic scope" value="Bacteria"/>
</dbReference>
<dbReference type="InterPro" id="IPR004500">
    <property type="entry name" value="Pro-tRNA-synth_IIa_bac-type"/>
</dbReference>
<dbReference type="PANTHER" id="PTHR42753">
    <property type="entry name" value="MITOCHONDRIAL RIBOSOME PROTEIN L39/PROLYL-TRNA LIGASE FAMILY MEMBER"/>
    <property type="match status" value="1"/>
</dbReference>
<dbReference type="STRING" id="588932.DA69_03875"/>
<evidence type="ECO:0000256" key="10">
    <source>
        <dbReference type="HAMAP-Rule" id="MF_01570"/>
    </source>
</evidence>
<dbReference type="SUPFAM" id="SSF52954">
    <property type="entry name" value="Class II aaRS ABD-related"/>
    <property type="match status" value="1"/>
</dbReference>
<evidence type="ECO:0000256" key="1">
    <source>
        <dbReference type="ARBA" id="ARBA00004496"/>
    </source>
</evidence>
<dbReference type="InterPro" id="IPR045864">
    <property type="entry name" value="aa-tRNA-synth_II/BPL/LPL"/>
</dbReference>
<evidence type="ECO:0000256" key="3">
    <source>
        <dbReference type="ARBA" id="ARBA00022490"/>
    </source>
</evidence>
<evidence type="ECO:0000313" key="13">
    <source>
        <dbReference type="Proteomes" id="UP000077603"/>
    </source>
</evidence>
<comment type="subunit">
    <text evidence="2 10">Homodimer.</text>
</comment>
<dbReference type="GO" id="GO:0005524">
    <property type="term" value="F:ATP binding"/>
    <property type="evidence" value="ECO:0007669"/>
    <property type="project" value="UniProtKB-UniRule"/>
</dbReference>
<keyword evidence="7 10" id="KW-0648">Protein biosynthesis</keyword>
<dbReference type="OrthoDB" id="9809052at2"/>
<dbReference type="EMBL" id="CP015614">
    <property type="protein sequence ID" value="ANF53960.1"/>
    <property type="molecule type" value="Genomic_DNA"/>
</dbReference>
<evidence type="ECO:0000256" key="2">
    <source>
        <dbReference type="ARBA" id="ARBA00011738"/>
    </source>
</evidence>
<keyword evidence="5 10" id="KW-0547">Nucleotide-binding</keyword>
<dbReference type="RefSeq" id="WP_025977375.1">
    <property type="nucleotide sequence ID" value="NZ_CP015614.1"/>
</dbReference>
<accession>A0A172Y421</accession>
<evidence type="ECO:0000313" key="12">
    <source>
        <dbReference type="EMBL" id="ANF53960.1"/>
    </source>
</evidence>
<dbReference type="KEGG" id="bne:DA69_03875"/>
<dbReference type="HAMAP" id="MF_01570">
    <property type="entry name" value="Pro_tRNA_synth_type2"/>
    <property type="match status" value="1"/>
</dbReference>
<organism evidence="12 13">
    <name type="scientific">Brevundimonas naejangsanensis</name>
    <dbReference type="NCBI Taxonomy" id="588932"/>
    <lineage>
        <taxon>Bacteria</taxon>
        <taxon>Pseudomonadati</taxon>
        <taxon>Pseudomonadota</taxon>
        <taxon>Alphaproteobacteria</taxon>
        <taxon>Caulobacterales</taxon>
        <taxon>Caulobacteraceae</taxon>
        <taxon>Brevundimonas</taxon>
    </lineage>
</organism>
<dbReference type="Proteomes" id="UP000077603">
    <property type="component" value="Chromosome"/>
</dbReference>
<keyword evidence="4 10" id="KW-0436">Ligase</keyword>
<keyword evidence="13" id="KW-1185">Reference proteome</keyword>
<evidence type="ECO:0000256" key="6">
    <source>
        <dbReference type="ARBA" id="ARBA00022840"/>
    </source>
</evidence>
<dbReference type="GO" id="GO:0004827">
    <property type="term" value="F:proline-tRNA ligase activity"/>
    <property type="evidence" value="ECO:0007669"/>
    <property type="project" value="UniProtKB-UniRule"/>
</dbReference>
<dbReference type="InterPro" id="IPR036621">
    <property type="entry name" value="Anticodon-bd_dom_sf"/>
</dbReference>
<dbReference type="PRINTS" id="PR01046">
    <property type="entry name" value="TRNASYNTHPRO"/>
</dbReference>
<evidence type="ECO:0000256" key="5">
    <source>
        <dbReference type="ARBA" id="ARBA00022741"/>
    </source>
</evidence>